<evidence type="ECO:0008006" key="2">
    <source>
        <dbReference type="Google" id="ProtNLM"/>
    </source>
</evidence>
<accession>A0AAU8BIL1</accession>
<organism evidence="1">
    <name type="scientific">Vibrio chaetopteri</name>
    <dbReference type="NCBI Taxonomy" id="3016528"/>
    <lineage>
        <taxon>Bacteria</taxon>
        <taxon>Pseudomonadati</taxon>
        <taxon>Pseudomonadota</taxon>
        <taxon>Gammaproteobacteria</taxon>
        <taxon>Vibrionales</taxon>
        <taxon>Vibrionaceae</taxon>
        <taxon>Vibrio</taxon>
    </lineage>
</organism>
<dbReference type="EMBL" id="CP115920">
    <property type="protein sequence ID" value="XCD15848.1"/>
    <property type="molecule type" value="Genomic_DNA"/>
</dbReference>
<name>A0AAU8BIL1_9VIBR</name>
<dbReference type="AlphaFoldDB" id="A0AAU8BIL1"/>
<dbReference type="KEGG" id="vck:PG915_14985"/>
<dbReference type="RefSeq" id="WP_353497230.1">
    <property type="nucleotide sequence ID" value="NZ_CP115920.1"/>
</dbReference>
<reference evidence="1" key="1">
    <citation type="submission" date="2023-01" db="EMBL/GenBank/DDBJ databases">
        <title>Vibrio sp. CB1-14 genome sequencing.</title>
        <authorList>
            <person name="Otstavnykh N."/>
            <person name="Isaeva M."/>
            <person name="Meleshko D."/>
        </authorList>
    </citation>
    <scope>NUCLEOTIDE SEQUENCE</scope>
    <source>
        <strain evidence="1">CB1-14</strain>
    </source>
</reference>
<evidence type="ECO:0000313" key="1">
    <source>
        <dbReference type="EMBL" id="XCD15848.1"/>
    </source>
</evidence>
<gene>
    <name evidence="1" type="ORF">PG915_14985</name>
</gene>
<proteinExistence type="predicted"/>
<sequence>MPLAYLGLAGVTLGYLTAKEINKAKWMVFAVIALVIWFKLRW</sequence>
<protein>
    <recommendedName>
        <fullName evidence="2">Membrane transporter protein</fullName>
    </recommendedName>
</protein>